<dbReference type="EMBL" id="LAZR01017813">
    <property type="protein sequence ID" value="KKL98868.1"/>
    <property type="molecule type" value="Genomic_DNA"/>
</dbReference>
<sequence>MTAFQLKAAAQGAEQHALKAVEDKHDRDVLATRNLRVWQNVAASFWQRYYEVKKENEL</sequence>
<name>A0A0F9HQQ6_9ZZZZ</name>
<reference evidence="1" key="1">
    <citation type="journal article" date="2015" name="Nature">
        <title>Complex archaea that bridge the gap between prokaryotes and eukaryotes.</title>
        <authorList>
            <person name="Spang A."/>
            <person name="Saw J.H."/>
            <person name="Jorgensen S.L."/>
            <person name="Zaremba-Niedzwiedzka K."/>
            <person name="Martijn J."/>
            <person name="Lind A.E."/>
            <person name="van Eijk R."/>
            <person name="Schleper C."/>
            <person name="Guy L."/>
            <person name="Ettema T.J."/>
        </authorList>
    </citation>
    <scope>NUCLEOTIDE SEQUENCE</scope>
</reference>
<gene>
    <name evidence="4" type="ORF">LCGC14_1185290</name>
    <name evidence="3" type="ORF">LCGC14_1674070</name>
    <name evidence="2" type="ORF">LCGC14_1820120</name>
    <name evidence="1" type="ORF">LCGC14_2034370</name>
</gene>
<evidence type="ECO:0000313" key="3">
    <source>
        <dbReference type="EMBL" id="KKM17604.1"/>
    </source>
</evidence>
<dbReference type="AlphaFoldDB" id="A0A0F9HQQ6"/>
<protein>
    <submittedName>
        <fullName evidence="1">Uncharacterized protein</fullName>
    </submittedName>
</protein>
<organism evidence="1">
    <name type="scientific">marine sediment metagenome</name>
    <dbReference type="NCBI Taxonomy" id="412755"/>
    <lineage>
        <taxon>unclassified sequences</taxon>
        <taxon>metagenomes</taxon>
        <taxon>ecological metagenomes</taxon>
    </lineage>
</organism>
<dbReference type="EMBL" id="LAZR01014412">
    <property type="protein sequence ID" value="KKM17604.1"/>
    <property type="molecule type" value="Genomic_DNA"/>
</dbReference>
<comment type="caution">
    <text evidence="1">The sequence shown here is derived from an EMBL/GenBank/DDBJ whole genome shotgun (WGS) entry which is preliminary data.</text>
</comment>
<proteinExistence type="predicted"/>
<dbReference type="EMBL" id="LAZR01023736">
    <property type="protein sequence ID" value="KKL77487.1"/>
    <property type="molecule type" value="Genomic_DNA"/>
</dbReference>
<accession>A0A0F9HQQ6</accession>
<evidence type="ECO:0000313" key="2">
    <source>
        <dbReference type="EMBL" id="KKL98868.1"/>
    </source>
</evidence>
<evidence type="ECO:0000313" key="4">
    <source>
        <dbReference type="EMBL" id="KKM95717.1"/>
    </source>
</evidence>
<evidence type="ECO:0000313" key="1">
    <source>
        <dbReference type="EMBL" id="KKL77487.1"/>
    </source>
</evidence>
<dbReference type="EMBL" id="LAZR01005970">
    <property type="protein sequence ID" value="KKM95717.1"/>
    <property type="molecule type" value="Genomic_DNA"/>
</dbReference>